<gene>
    <name evidence="16" type="ORF">ESZ54_09210</name>
</gene>
<evidence type="ECO:0000256" key="14">
    <source>
        <dbReference type="RuleBase" id="RU004013"/>
    </source>
</evidence>
<evidence type="ECO:0000256" key="12">
    <source>
        <dbReference type="PROSITE-ProRule" id="PRU00706"/>
    </source>
</evidence>
<dbReference type="GO" id="GO:0006183">
    <property type="term" value="P:GTP biosynthetic process"/>
    <property type="evidence" value="ECO:0007669"/>
    <property type="project" value="InterPro"/>
</dbReference>
<reference evidence="16 17" key="1">
    <citation type="submission" date="2019-01" db="EMBL/GenBank/DDBJ databases">
        <title>Vagococcus silagei sp. nov. isolated from brewer's grain.</title>
        <authorList>
            <person name="Guu J.-R."/>
        </authorList>
    </citation>
    <scope>NUCLEOTIDE SEQUENCE [LARGE SCALE GENOMIC DNA]</scope>
    <source>
        <strain evidence="16 17">2B-2</strain>
    </source>
</reference>
<dbReference type="GO" id="GO:0006228">
    <property type="term" value="P:UTP biosynthetic process"/>
    <property type="evidence" value="ECO:0007669"/>
    <property type="project" value="InterPro"/>
</dbReference>
<dbReference type="RefSeq" id="WP_136137381.1">
    <property type="nucleotide sequence ID" value="NZ_SDGV01000018.1"/>
</dbReference>
<evidence type="ECO:0000256" key="10">
    <source>
        <dbReference type="ARBA" id="ARBA00022842"/>
    </source>
</evidence>
<dbReference type="Gene3D" id="3.30.70.141">
    <property type="entry name" value="Nucleoside diphosphate kinase-like domain"/>
    <property type="match status" value="1"/>
</dbReference>
<evidence type="ECO:0000256" key="3">
    <source>
        <dbReference type="ARBA" id="ARBA00012966"/>
    </source>
</evidence>
<evidence type="ECO:0000256" key="13">
    <source>
        <dbReference type="RuleBase" id="RU004011"/>
    </source>
</evidence>
<feature type="binding site" evidence="12">
    <location>
        <position position="10"/>
    </location>
    <ligand>
        <name>ATP</name>
        <dbReference type="ChEBI" id="CHEBI:30616"/>
    </ligand>
</feature>
<dbReference type="GO" id="GO:0004550">
    <property type="term" value="F:nucleoside diphosphate kinase activity"/>
    <property type="evidence" value="ECO:0007669"/>
    <property type="project" value="UniProtKB-EC"/>
</dbReference>
<dbReference type="GO" id="GO:0006241">
    <property type="term" value="P:CTP biosynthetic process"/>
    <property type="evidence" value="ECO:0007669"/>
    <property type="project" value="InterPro"/>
</dbReference>
<dbReference type="InterPro" id="IPR036850">
    <property type="entry name" value="NDK-like_dom_sf"/>
</dbReference>
<feature type="binding site" evidence="12">
    <location>
        <position position="58"/>
    </location>
    <ligand>
        <name>ATP</name>
        <dbReference type="ChEBI" id="CHEBI:30616"/>
    </ligand>
</feature>
<evidence type="ECO:0000256" key="2">
    <source>
        <dbReference type="ARBA" id="ARBA00008142"/>
    </source>
</evidence>
<feature type="binding site" evidence="12">
    <location>
        <position position="92"/>
    </location>
    <ligand>
        <name>ATP</name>
        <dbReference type="ChEBI" id="CHEBI:30616"/>
    </ligand>
</feature>
<sequence>MLEQSLVIIKPDGVKKGIIGEIITTFEKRGLTIKEMKMTTLETDVVKEHYAHLSDKPFFQDVIDFMISGPVVCLILEGPSGISVIRQMVGATNPLEAAPGTIRANFAFESGSNVIHASDSVEAANDEIKRFFA</sequence>
<feature type="active site" description="Pros-phosphohistidine intermediate" evidence="12">
    <location>
        <position position="116"/>
    </location>
</feature>
<evidence type="ECO:0000256" key="4">
    <source>
        <dbReference type="ARBA" id="ARBA00017632"/>
    </source>
</evidence>
<dbReference type="InterPro" id="IPR034907">
    <property type="entry name" value="NDK-like_dom"/>
</dbReference>
<evidence type="ECO:0000313" key="16">
    <source>
        <dbReference type="EMBL" id="THB60756.1"/>
    </source>
</evidence>
<keyword evidence="11" id="KW-0546">Nucleotide metabolism</keyword>
<evidence type="ECO:0000256" key="8">
    <source>
        <dbReference type="ARBA" id="ARBA00022777"/>
    </source>
</evidence>
<keyword evidence="8 14" id="KW-0418">Kinase</keyword>
<dbReference type="AlphaFoldDB" id="A0A4S3B5L8"/>
<dbReference type="PRINTS" id="PR01243">
    <property type="entry name" value="NUCDPKINASE"/>
</dbReference>
<comment type="catalytic activity">
    <reaction evidence="14">
        <text>a 2'-deoxyribonucleoside 5'-diphosphate + ATP = a 2'-deoxyribonucleoside 5'-triphosphate + ADP</text>
        <dbReference type="Rhea" id="RHEA:44640"/>
        <dbReference type="ChEBI" id="CHEBI:30616"/>
        <dbReference type="ChEBI" id="CHEBI:61560"/>
        <dbReference type="ChEBI" id="CHEBI:73316"/>
        <dbReference type="ChEBI" id="CHEBI:456216"/>
        <dbReference type="EC" id="2.7.4.6"/>
    </reaction>
</comment>
<dbReference type="GO" id="GO:0005524">
    <property type="term" value="F:ATP binding"/>
    <property type="evidence" value="ECO:0007669"/>
    <property type="project" value="UniProtKB-KW"/>
</dbReference>
<keyword evidence="9 14" id="KW-0067">ATP-binding</keyword>
<proteinExistence type="inferred from homology"/>
<dbReference type="Pfam" id="PF00334">
    <property type="entry name" value="NDK"/>
    <property type="match status" value="1"/>
</dbReference>
<evidence type="ECO:0000313" key="17">
    <source>
        <dbReference type="Proteomes" id="UP000310506"/>
    </source>
</evidence>
<keyword evidence="10" id="KW-0460">Magnesium</keyword>
<evidence type="ECO:0000256" key="5">
    <source>
        <dbReference type="ARBA" id="ARBA00022679"/>
    </source>
</evidence>
<dbReference type="SMART" id="SM00562">
    <property type="entry name" value="NDK"/>
    <property type="match status" value="1"/>
</dbReference>
<name>A0A4S3B5L8_9ENTE</name>
<protein>
    <recommendedName>
        <fullName evidence="4 14">Nucleoside diphosphate kinase</fullName>
        <ecNumber evidence="3 14">2.7.4.6</ecNumber>
    </recommendedName>
</protein>
<feature type="domain" description="Nucleoside diphosphate kinase-like" evidence="15">
    <location>
        <begin position="2"/>
        <end position="133"/>
    </location>
</feature>
<evidence type="ECO:0000256" key="11">
    <source>
        <dbReference type="ARBA" id="ARBA00023080"/>
    </source>
</evidence>
<dbReference type="PROSITE" id="PS51374">
    <property type="entry name" value="NDPK_LIKE"/>
    <property type="match status" value="1"/>
</dbReference>
<dbReference type="PROSITE" id="PS00469">
    <property type="entry name" value="NDPK"/>
    <property type="match status" value="1"/>
</dbReference>
<evidence type="ECO:0000256" key="9">
    <source>
        <dbReference type="ARBA" id="ARBA00022840"/>
    </source>
</evidence>
<dbReference type="CDD" id="cd04413">
    <property type="entry name" value="NDPk_I"/>
    <property type="match status" value="1"/>
</dbReference>
<dbReference type="SUPFAM" id="SSF54919">
    <property type="entry name" value="Nucleoside diphosphate kinase, NDK"/>
    <property type="match status" value="1"/>
</dbReference>
<dbReference type="FunFam" id="3.30.70.141:FF:000003">
    <property type="entry name" value="Nucleoside diphosphate kinase"/>
    <property type="match status" value="1"/>
</dbReference>
<organism evidence="16 17">
    <name type="scientific">Vagococcus silagei</name>
    <dbReference type="NCBI Taxonomy" id="2508885"/>
    <lineage>
        <taxon>Bacteria</taxon>
        <taxon>Bacillati</taxon>
        <taxon>Bacillota</taxon>
        <taxon>Bacilli</taxon>
        <taxon>Lactobacillales</taxon>
        <taxon>Enterococcaceae</taxon>
        <taxon>Vagococcus</taxon>
    </lineage>
</organism>
<comment type="caution">
    <text evidence="16">The sequence shown here is derived from an EMBL/GenBank/DDBJ whole genome shotgun (WGS) entry which is preliminary data.</text>
</comment>
<evidence type="ECO:0000259" key="15">
    <source>
        <dbReference type="SMART" id="SM00562"/>
    </source>
</evidence>
<dbReference type="InterPro" id="IPR023005">
    <property type="entry name" value="Nucleoside_diP_kinase_AS"/>
</dbReference>
<dbReference type="GO" id="GO:0046872">
    <property type="term" value="F:metal ion binding"/>
    <property type="evidence" value="ECO:0007669"/>
    <property type="project" value="UniProtKB-KW"/>
</dbReference>
<keyword evidence="17" id="KW-1185">Reference proteome</keyword>
<evidence type="ECO:0000256" key="1">
    <source>
        <dbReference type="ARBA" id="ARBA00001946"/>
    </source>
</evidence>
<comment type="cofactor">
    <cofactor evidence="1">
        <name>Mg(2+)</name>
        <dbReference type="ChEBI" id="CHEBI:18420"/>
    </cofactor>
</comment>
<dbReference type="InterPro" id="IPR001564">
    <property type="entry name" value="Nucleoside_diP_kinase"/>
</dbReference>
<feature type="binding site" evidence="12">
    <location>
        <position position="86"/>
    </location>
    <ligand>
        <name>ATP</name>
        <dbReference type="ChEBI" id="CHEBI:30616"/>
    </ligand>
</feature>
<evidence type="ECO:0000256" key="6">
    <source>
        <dbReference type="ARBA" id="ARBA00022723"/>
    </source>
</evidence>
<comment type="similarity">
    <text evidence="2 12 13">Belongs to the NDK family.</text>
</comment>
<dbReference type="OrthoDB" id="9801161at2"/>
<keyword evidence="6" id="KW-0479">Metal-binding</keyword>
<feature type="binding site" evidence="12">
    <location>
        <position position="113"/>
    </location>
    <ligand>
        <name>ATP</name>
        <dbReference type="ChEBI" id="CHEBI:30616"/>
    </ligand>
</feature>
<feature type="binding site" evidence="12">
    <location>
        <position position="103"/>
    </location>
    <ligand>
        <name>ATP</name>
        <dbReference type="ChEBI" id="CHEBI:30616"/>
    </ligand>
</feature>
<keyword evidence="5 14" id="KW-0808">Transferase</keyword>
<dbReference type="PANTHER" id="PTHR11349">
    <property type="entry name" value="NUCLEOSIDE DIPHOSPHATE KINASE"/>
    <property type="match status" value="1"/>
</dbReference>
<dbReference type="NCBIfam" id="NF001908">
    <property type="entry name" value="PRK00668.1"/>
    <property type="match status" value="1"/>
</dbReference>
<dbReference type="EMBL" id="SDGV01000018">
    <property type="protein sequence ID" value="THB60756.1"/>
    <property type="molecule type" value="Genomic_DNA"/>
</dbReference>
<evidence type="ECO:0000256" key="7">
    <source>
        <dbReference type="ARBA" id="ARBA00022741"/>
    </source>
</evidence>
<accession>A0A4S3B5L8</accession>
<dbReference type="EC" id="2.7.4.6" evidence="3 14"/>
<dbReference type="Proteomes" id="UP000310506">
    <property type="component" value="Unassembled WGS sequence"/>
</dbReference>
<keyword evidence="7 14" id="KW-0547">Nucleotide-binding</keyword>